<evidence type="ECO:0000256" key="2">
    <source>
        <dbReference type="ARBA" id="ARBA00022676"/>
    </source>
</evidence>
<evidence type="ECO:0000259" key="4">
    <source>
        <dbReference type="Pfam" id="PF13632"/>
    </source>
</evidence>
<feature type="non-terminal residue" evidence="5">
    <location>
        <position position="1"/>
    </location>
</feature>
<proteinExistence type="inferred from homology"/>
<keyword evidence="2" id="KW-0328">Glycosyltransferase</keyword>
<comment type="similarity">
    <text evidence="1">Belongs to the glycosyltransferase 2 family.</text>
</comment>
<sequence length="134" mass="15868">SLGEVQDSFRKFLTPSNFILRQLRRIFYRRNEVITMTKLENVDWVIGAFMMISKKAYEAVCGMDEKYFLYCEDMDLCKKIHDKGYKVIYYPDAVVVYEGTRSARKSLKYACIFLSSLLHYWSKFGFKRLTSVFG</sequence>
<dbReference type="PANTHER" id="PTHR43179:SF12">
    <property type="entry name" value="GALACTOFURANOSYLTRANSFERASE GLFT2"/>
    <property type="match status" value="1"/>
</dbReference>
<gene>
    <name evidence="5" type="ORF">F3B44_27240</name>
</gene>
<keyword evidence="3 5" id="KW-0808">Transferase</keyword>
<dbReference type="PANTHER" id="PTHR43179">
    <property type="entry name" value="RHAMNOSYLTRANSFERASE WBBL"/>
    <property type="match status" value="1"/>
</dbReference>
<accession>A0A6L3GKF1</accession>
<evidence type="ECO:0000313" key="5">
    <source>
        <dbReference type="EMBL" id="KAA4737446.1"/>
    </source>
</evidence>
<evidence type="ECO:0000313" key="6">
    <source>
        <dbReference type="Proteomes" id="UP000479773"/>
    </source>
</evidence>
<dbReference type="SUPFAM" id="SSF53448">
    <property type="entry name" value="Nucleotide-diphospho-sugar transferases"/>
    <property type="match status" value="1"/>
</dbReference>
<protein>
    <submittedName>
        <fullName evidence="5">Glycosyltransferase family 2 protein</fullName>
    </submittedName>
</protein>
<dbReference type="GO" id="GO:0016757">
    <property type="term" value="F:glycosyltransferase activity"/>
    <property type="evidence" value="ECO:0007669"/>
    <property type="project" value="UniProtKB-KW"/>
</dbReference>
<dbReference type="Proteomes" id="UP000479773">
    <property type="component" value="Unassembled WGS sequence"/>
</dbReference>
<feature type="domain" description="Glycosyltransferase 2-like" evidence="4">
    <location>
        <begin position="44"/>
        <end position="112"/>
    </location>
</feature>
<name>A0A6L3GKF1_BACFG</name>
<comment type="caution">
    <text evidence="5">The sequence shown here is derived from an EMBL/GenBank/DDBJ whole genome shotgun (WGS) entry which is preliminary data.</text>
</comment>
<evidence type="ECO:0000256" key="1">
    <source>
        <dbReference type="ARBA" id="ARBA00006739"/>
    </source>
</evidence>
<dbReference type="Pfam" id="PF13632">
    <property type="entry name" value="Glyco_trans_2_3"/>
    <property type="match status" value="1"/>
</dbReference>
<organism evidence="5 6">
    <name type="scientific">Bacteroides fragilis</name>
    <dbReference type="NCBI Taxonomy" id="817"/>
    <lineage>
        <taxon>Bacteria</taxon>
        <taxon>Pseudomonadati</taxon>
        <taxon>Bacteroidota</taxon>
        <taxon>Bacteroidia</taxon>
        <taxon>Bacteroidales</taxon>
        <taxon>Bacteroidaceae</taxon>
        <taxon>Bacteroides</taxon>
    </lineage>
</organism>
<evidence type="ECO:0000256" key="3">
    <source>
        <dbReference type="ARBA" id="ARBA00022679"/>
    </source>
</evidence>
<dbReference type="AlphaFoldDB" id="A0A6L3GKF1"/>
<dbReference type="InterPro" id="IPR001173">
    <property type="entry name" value="Glyco_trans_2-like"/>
</dbReference>
<dbReference type="Gene3D" id="3.90.550.10">
    <property type="entry name" value="Spore Coat Polysaccharide Biosynthesis Protein SpsA, Chain A"/>
    <property type="match status" value="1"/>
</dbReference>
<dbReference type="EMBL" id="VWEQ01000304">
    <property type="protein sequence ID" value="KAA4737446.1"/>
    <property type="molecule type" value="Genomic_DNA"/>
</dbReference>
<reference evidence="5 6" key="1">
    <citation type="journal article" date="2019" name="Nat. Med.">
        <title>A library of human gut bacterial isolates paired with longitudinal multiomics data enables mechanistic microbiome research.</title>
        <authorList>
            <person name="Poyet M."/>
            <person name="Groussin M."/>
            <person name="Gibbons S.M."/>
            <person name="Avila-Pacheco J."/>
            <person name="Jiang X."/>
            <person name="Kearney S.M."/>
            <person name="Perrotta A.R."/>
            <person name="Berdy B."/>
            <person name="Zhao S."/>
            <person name="Lieberman T.D."/>
            <person name="Swanson P.K."/>
            <person name="Smith M."/>
            <person name="Roesemann S."/>
            <person name="Alexander J.E."/>
            <person name="Rich S.A."/>
            <person name="Livny J."/>
            <person name="Vlamakis H."/>
            <person name="Clish C."/>
            <person name="Bullock K."/>
            <person name="Deik A."/>
            <person name="Scott J."/>
            <person name="Pierce K.A."/>
            <person name="Xavier R.J."/>
            <person name="Alm E.J."/>
        </authorList>
    </citation>
    <scope>NUCLEOTIDE SEQUENCE [LARGE SCALE GENOMIC DNA]</scope>
    <source>
        <strain evidence="5 6">BIOML-A106</strain>
    </source>
</reference>
<dbReference type="InterPro" id="IPR029044">
    <property type="entry name" value="Nucleotide-diphossugar_trans"/>
</dbReference>